<dbReference type="SUPFAM" id="SSF117143">
    <property type="entry name" value="Flagellar hook protein flgE"/>
    <property type="match status" value="1"/>
</dbReference>
<dbReference type="EMBL" id="ABTR02000001">
    <property type="protein sequence ID" value="EFC90319.1"/>
    <property type="molecule type" value="Genomic_DNA"/>
</dbReference>
<name>D2Z3L3_9BACT</name>
<dbReference type="InterPro" id="IPR019776">
    <property type="entry name" value="Flagellar_basal_body_rod_CS"/>
</dbReference>
<dbReference type="STRING" id="469381.Dpep_0287"/>
<dbReference type="Gene3D" id="2.60.98.20">
    <property type="entry name" value="Flagellar hook protein FlgE"/>
    <property type="match status" value="1"/>
</dbReference>
<evidence type="ECO:0000259" key="7">
    <source>
        <dbReference type="Pfam" id="PF06429"/>
    </source>
</evidence>
<keyword evidence="4 5" id="KW-0975">Bacterial flagellum</keyword>
<dbReference type="NCBIfam" id="TIGR03506">
    <property type="entry name" value="FlgEFG_subfam"/>
    <property type="match status" value="2"/>
</dbReference>
<dbReference type="InterPro" id="IPR001444">
    <property type="entry name" value="Flag_bb_rod_N"/>
</dbReference>
<dbReference type="eggNOG" id="COG1749">
    <property type="taxonomic scope" value="Bacteria"/>
</dbReference>
<dbReference type="RefSeq" id="WP_005658965.1">
    <property type="nucleotide sequence ID" value="NZ_ABTR02000001.1"/>
</dbReference>
<gene>
    <name evidence="10" type="ORF">Dpep_0287</name>
</gene>
<evidence type="ECO:0000259" key="9">
    <source>
        <dbReference type="Pfam" id="PF22692"/>
    </source>
</evidence>
<evidence type="ECO:0000259" key="6">
    <source>
        <dbReference type="Pfam" id="PF00460"/>
    </source>
</evidence>
<dbReference type="GO" id="GO:0071978">
    <property type="term" value="P:bacterial-type flagellum-dependent swarming motility"/>
    <property type="evidence" value="ECO:0007669"/>
    <property type="project" value="TreeGrafter"/>
</dbReference>
<dbReference type="InterPro" id="IPR011491">
    <property type="entry name" value="FlgE_D2"/>
</dbReference>
<comment type="subcellular location">
    <subcellularLocation>
        <location evidence="1 5">Bacterial flagellum basal body</location>
    </subcellularLocation>
</comment>
<dbReference type="Proteomes" id="UP000006427">
    <property type="component" value="Unassembled WGS sequence"/>
</dbReference>
<feature type="domain" description="Flagellar hook protein FlgE D2" evidence="8">
    <location>
        <begin position="646"/>
        <end position="755"/>
    </location>
</feature>
<dbReference type="InterPro" id="IPR020013">
    <property type="entry name" value="Flagellar_FlgE/F/G"/>
</dbReference>
<dbReference type="GO" id="GO:0009424">
    <property type="term" value="C:bacterial-type flagellum hook"/>
    <property type="evidence" value="ECO:0007669"/>
    <property type="project" value="TreeGrafter"/>
</dbReference>
<feature type="domain" description="Flagellar hook protein FlgE/F/G-like D1" evidence="9">
    <location>
        <begin position="95"/>
        <end position="159"/>
    </location>
</feature>
<evidence type="ECO:0000256" key="3">
    <source>
        <dbReference type="ARBA" id="ARBA00019015"/>
    </source>
</evidence>
<accession>D2Z3L3</accession>
<keyword evidence="11" id="KW-1185">Reference proteome</keyword>
<evidence type="ECO:0000313" key="11">
    <source>
        <dbReference type="Proteomes" id="UP000006427"/>
    </source>
</evidence>
<dbReference type="GO" id="GO:0005829">
    <property type="term" value="C:cytosol"/>
    <property type="evidence" value="ECO:0007669"/>
    <property type="project" value="TreeGrafter"/>
</dbReference>
<dbReference type="InterPro" id="IPR037058">
    <property type="entry name" value="Falgellar_hook_FlgE_sf"/>
</dbReference>
<feature type="domain" description="Flagellar basal body rod protein N-terminal" evidence="6">
    <location>
        <begin position="5"/>
        <end position="35"/>
    </location>
</feature>
<dbReference type="OrthoDB" id="9804559at2"/>
<comment type="similarity">
    <text evidence="2 5">Belongs to the flagella basal body rod proteins family.</text>
</comment>
<dbReference type="AlphaFoldDB" id="D2Z3L3"/>
<dbReference type="Pfam" id="PF06429">
    <property type="entry name" value="Flg_bbr_C"/>
    <property type="match status" value="1"/>
</dbReference>
<proteinExistence type="inferred from homology"/>
<dbReference type="Pfam" id="PF07559">
    <property type="entry name" value="FlgE_D2"/>
    <property type="match status" value="1"/>
</dbReference>
<dbReference type="Pfam" id="PF00460">
    <property type="entry name" value="Flg_bb_rod"/>
    <property type="match status" value="1"/>
</dbReference>
<dbReference type="PANTHER" id="PTHR30435">
    <property type="entry name" value="FLAGELLAR PROTEIN"/>
    <property type="match status" value="1"/>
</dbReference>
<evidence type="ECO:0000313" key="10">
    <source>
        <dbReference type="EMBL" id="EFC90319.1"/>
    </source>
</evidence>
<dbReference type="Pfam" id="PF22692">
    <property type="entry name" value="LlgE_F_G_D1"/>
    <property type="match status" value="1"/>
</dbReference>
<evidence type="ECO:0000259" key="8">
    <source>
        <dbReference type="Pfam" id="PF07559"/>
    </source>
</evidence>
<dbReference type="PANTHER" id="PTHR30435:SF1">
    <property type="entry name" value="FLAGELLAR HOOK PROTEIN FLGE"/>
    <property type="match status" value="1"/>
</dbReference>
<dbReference type="PROSITE" id="PS00588">
    <property type="entry name" value="FLAGELLA_BB_ROD"/>
    <property type="match status" value="1"/>
</dbReference>
<dbReference type="InterPro" id="IPR053967">
    <property type="entry name" value="LlgE_F_G-like_D1"/>
</dbReference>
<dbReference type="PaxDb" id="469381-Dpep_0287"/>
<evidence type="ECO:0000256" key="2">
    <source>
        <dbReference type="ARBA" id="ARBA00009677"/>
    </source>
</evidence>
<comment type="caution">
    <text evidence="10">The sequence shown here is derived from an EMBL/GenBank/DDBJ whole genome shotgun (WGS) entry which is preliminary data.</text>
</comment>
<evidence type="ECO:0000256" key="5">
    <source>
        <dbReference type="RuleBase" id="RU362116"/>
    </source>
</evidence>
<feature type="domain" description="Flagellar basal-body/hook protein C-terminal" evidence="7">
    <location>
        <begin position="831"/>
        <end position="873"/>
    </location>
</feature>
<dbReference type="InterPro" id="IPR037925">
    <property type="entry name" value="FlgE/F/G-like"/>
</dbReference>
<reference evidence="10 11" key="1">
    <citation type="journal article" date="2010" name="Stand. Genomic Sci.">
        <title>Permanent draft genome sequence of Dethiosulfovibrio peptidovorans type strain (SEBR 4207).</title>
        <authorList>
            <person name="Labutti K."/>
            <person name="Mayilraj S."/>
            <person name="Clum A."/>
            <person name="Lucas S."/>
            <person name="Glavina Del Rio T."/>
            <person name="Nolan M."/>
            <person name="Tice H."/>
            <person name="Cheng J.F."/>
            <person name="Pitluck S."/>
            <person name="Liolios K."/>
            <person name="Ivanova N."/>
            <person name="Mavromatis K."/>
            <person name="Mikhailova N."/>
            <person name="Pati A."/>
            <person name="Goodwin L."/>
            <person name="Chen A."/>
            <person name="Palaniappan K."/>
            <person name="Land M."/>
            <person name="Hauser L."/>
            <person name="Chang Y.J."/>
            <person name="Jeffries C.D."/>
            <person name="Rohde M."/>
            <person name="Spring S."/>
            <person name="Goker M."/>
            <person name="Woyke T."/>
            <person name="Bristow J."/>
            <person name="Eisen J.A."/>
            <person name="Markowitz V."/>
            <person name="Hugenholtz P."/>
            <person name="Kyrpides N.C."/>
            <person name="Klenk H.P."/>
            <person name="Lapidus A."/>
        </authorList>
    </citation>
    <scope>NUCLEOTIDE SEQUENCE [LARGE SCALE GENOMIC DNA]</scope>
    <source>
        <strain evidence="10 11">DSM 11002</strain>
    </source>
</reference>
<dbReference type="InterPro" id="IPR010930">
    <property type="entry name" value="Flg_bb/hook_C_dom"/>
</dbReference>
<sequence length="875" mass="92998">MLRSLLTGVSGAKAHQKRLDVVGNNIANVNTVGFKKSTVVFQDLLSQTERGAMAPDGNVGGVNAKQVGLGVQVAGIETIHTQGTVSQTGNRTDMAIQGEGYYVVRNGAENLYTRAGQFVLDSNSDLAMSGTGYRVQGNEMTVDEDGVISTGSELSDINIPIGRKMEAKATSTVGYRCNLDSRVDPYLPLGIPDGVKFSSEILGSEYTISVAEGEDVSDFINIRLENEADGSVETLRFSFEGVQQSSHDESTYYPKLELVGSSGHTVNYDAAKGELSIDGTSIPMSAYMNYQAVSIDDSTGTTHTYLAEITEIGNKAQVRLWGEGKEESSGDSQVDYFQWNVLKTEDGLFDPDSTLKMTTGEDSQFPDPVSLFLEIDSSGKALNFRGNVSPIIGPATSNSGVNKEGDTTVTPAYTVTSTDGTSATADITYRFQEGTTISDFITLDLADSVIGGSTTINLAFKGVSEDGNVILQPSPDTVSLSASDPDDDTAVIAQDHEVVYNPEKGILSLVNEDTGKTTWTYSDFNFQTTEINGAQYLVDYSSSDGTVGNYGDTVTLWGPNDMGVMTAFNMDLTAGDVTFAPATSEYSSASGAGATFASSFAGGANVTIKPSPTDSSKLIFTYDGTDGGDPVSSIREGSDSVHEGKGTIYDSLGNEHTLEVVWKKVGSNAWSWEAFLPDEPELKLSDNKGVIRFSSEGKLLSGGENTISIGFSAIGADDADVVLDFSGKSFDKEEIEGVTQYGSAFTTKPYTQNGYSMGILEDFSVSNDGTIVGIYDNGQNRGLYKMALAMFANPQGLVKTGNTCFSKSINSGDPSIVNAMVEGAGTIAGSSLEYSNVDITEEFTDLITTQRGFQASARVITTSDSVLEELLNLKR</sequence>
<evidence type="ECO:0000256" key="4">
    <source>
        <dbReference type="ARBA" id="ARBA00023143"/>
    </source>
</evidence>
<organism evidence="10 11">
    <name type="scientific">Dethiosulfovibrio peptidovorans DSM 11002</name>
    <dbReference type="NCBI Taxonomy" id="469381"/>
    <lineage>
        <taxon>Bacteria</taxon>
        <taxon>Thermotogati</taxon>
        <taxon>Synergistota</taxon>
        <taxon>Synergistia</taxon>
        <taxon>Synergistales</taxon>
        <taxon>Dethiosulfovibrionaceae</taxon>
        <taxon>Dethiosulfovibrio</taxon>
    </lineage>
</organism>
<evidence type="ECO:0000256" key="1">
    <source>
        <dbReference type="ARBA" id="ARBA00004117"/>
    </source>
</evidence>
<protein>
    <recommendedName>
        <fullName evidence="3 5">Flagellar hook protein FlgE</fullName>
    </recommendedName>
</protein>
<comment type="function">
    <text evidence="5">A flexible structure which links the flagellar filament to the drive apparatus in the basal body.</text>
</comment>
<dbReference type="GO" id="GO:0009425">
    <property type="term" value="C:bacterial-type flagellum basal body"/>
    <property type="evidence" value="ECO:0007669"/>
    <property type="project" value="UniProtKB-SubCell"/>
</dbReference>